<dbReference type="FunFam" id="3.40.50.300:FF:001187">
    <property type="entry name" value="ATP-dependent helicase/nuclease subunit A"/>
    <property type="match status" value="1"/>
</dbReference>
<dbReference type="EMBL" id="NUWN01000034">
    <property type="protein sequence ID" value="PFK43384.1"/>
    <property type="molecule type" value="Genomic_DNA"/>
</dbReference>
<dbReference type="PANTHER" id="PTHR11070:SF48">
    <property type="entry name" value="ATP-DEPENDENT HELICASE_NUCLEASE SUBUNIT A"/>
    <property type="match status" value="1"/>
</dbReference>
<dbReference type="Gene3D" id="3.90.320.10">
    <property type="match status" value="1"/>
</dbReference>
<dbReference type="Pfam" id="PF12705">
    <property type="entry name" value="PDDEXK_1"/>
    <property type="match status" value="1"/>
</dbReference>
<evidence type="ECO:0000256" key="2">
    <source>
        <dbReference type="ARBA" id="ARBA00022741"/>
    </source>
</evidence>
<evidence type="ECO:0000256" key="3">
    <source>
        <dbReference type="ARBA" id="ARBA00022763"/>
    </source>
</evidence>
<dbReference type="GO" id="GO:0016887">
    <property type="term" value="F:ATP hydrolysis activity"/>
    <property type="evidence" value="ECO:0007669"/>
    <property type="project" value="RHEA"/>
</dbReference>
<dbReference type="CDD" id="cd18807">
    <property type="entry name" value="SF1_C_UvrD"/>
    <property type="match status" value="1"/>
</dbReference>
<evidence type="ECO:0000256" key="9">
    <source>
        <dbReference type="ARBA" id="ARBA00023204"/>
    </source>
</evidence>
<dbReference type="GO" id="GO:0033202">
    <property type="term" value="C:DNA helicase complex"/>
    <property type="evidence" value="ECO:0007669"/>
    <property type="project" value="TreeGrafter"/>
</dbReference>
<gene>
    <name evidence="13 17" type="primary">addA</name>
    <name evidence="17" type="ORF">COI93_10040</name>
</gene>
<dbReference type="SUPFAM" id="SSF52980">
    <property type="entry name" value="Restriction endonuclease-like"/>
    <property type="match status" value="1"/>
</dbReference>
<dbReference type="AlphaFoldDB" id="A0A2B0MKD3"/>
<comment type="function">
    <text evidence="13">The heterodimer acts as both an ATP-dependent DNA helicase and an ATP-dependent, dual-direction single-stranded exonuclease. Recognizes the chi site generating a DNA molecule suitable for the initiation of homologous recombination. The AddA nuclease domain is required for chi fragment generation; this subunit has the helicase and 3' -&gt; 5' nuclease activities.</text>
</comment>
<evidence type="ECO:0000313" key="18">
    <source>
        <dbReference type="Proteomes" id="UP000242656"/>
    </source>
</evidence>
<dbReference type="GO" id="GO:0000724">
    <property type="term" value="P:double-strand break repair via homologous recombination"/>
    <property type="evidence" value="ECO:0007669"/>
    <property type="project" value="UniProtKB-UniRule"/>
</dbReference>
<dbReference type="InterPro" id="IPR027417">
    <property type="entry name" value="P-loop_NTPase"/>
</dbReference>
<dbReference type="PANTHER" id="PTHR11070">
    <property type="entry name" value="UVRD / RECB / PCRA DNA HELICASE FAMILY MEMBER"/>
    <property type="match status" value="1"/>
</dbReference>
<dbReference type="EC" id="5.6.2.4" evidence="13"/>
<dbReference type="RefSeq" id="WP_098490672.1">
    <property type="nucleotide sequence ID" value="NZ_NUWN01000034.1"/>
</dbReference>
<dbReference type="GO" id="GO:0003690">
    <property type="term" value="F:double-stranded DNA binding"/>
    <property type="evidence" value="ECO:0007669"/>
    <property type="project" value="UniProtKB-UniRule"/>
</dbReference>
<evidence type="ECO:0000256" key="12">
    <source>
        <dbReference type="ARBA" id="ARBA00048988"/>
    </source>
</evidence>
<dbReference type="Pfam" id="PF00580">
    <property type="entry name" value="UvrD-helicase"/>
    <property type="match status" value="1"/>
</dbReference>
<dbReference type="EC" id="3.1.-.-" evidence="13"/>
<dbReference type="InterPro" id="IPR014152">
    <property type="entry name" value="AddA"/>
</dbReference>
<dbReference type="FunFam" id="3.40.50.300:FF:001236">
    <property type="entry name" value="ATP-dependent helicase/nuclease subunit A"/>
    <property type="match status" value="1"/>
</dbReference>
<organism evidence="17 18">
    <name type="scientific">Bacillus cereus</name>
    <dbReference type="NCBI Taxonomy" id="1396"/>
    <lineage>
        <taxon>Bacteria</taxon>
        <taxon>Bacillati</taxon>
        <taxon>Bacillota</taxon>
        <taxon>Bacilli</taxon>
        <taxon>Bacillales</taxon>
        <taxon>Bacillaceae</taxon>
        <taxon>Bacillus</taxon>
        <taxon>Bacillus cereus group</taxon>
    </lineage>
</organism>
<evidence type="ECO:0000256" key="8">
    <source>
        <dbReference type="ARBA" id="ARBA00023125"/>
    </source>
</evidence>
<dbReference type="FunFam" id="3.40.50.300:FF:001164">
    <property type="entry name" value="ATP-dependent helicase/nuclease subunit A"/>
    <property type="match status" value="1"/>
</dbReference>
<dbReference type="GO" id="GO:0005829">
    <property type="term" value="C:cytosol"/>
    <property type="evidence" value="ECO:0007669"/>
    <property type="project" value="TreeGrafter"/>
</dbReference>
<dbReference type="InterPro" id="IPR011604">
    <property type="entry name" value="PDDEXK-like_dom_sf"/>
</dbReference>
<proteinExistence type="inferred from homology"/>
<dbReference type="PROSITE" id="PS51217">
    <property type="entry name" value="UVRD_HELICASE_CTER"/>
    <property type="match status" value="1"/>
</dbReference>
<dbReference type="HAMAP" id="MF_01451">
    <property type="entry name" value="AddA"/>
    <property type="match status" value="1"/>
</dbReference>
<keyword evidence="8 13" id="KW-0238">DNA-binding</keyword>
<comment type="caution">
    <text evidence="17">The sequence shown here is derived from an EMBL/GenBank/DDBJ whole genome shotgun (WGS) entry which is preliminary data.</text>
</comment>
<dbReference type="InterPro" id="IPR011335">
    <property type="entry name" value="Restrct_endonuc-II-like"/>
</dbReference>
<evidence type="ECO:0000256" key="11">
    <source>
        <dbReference type="ARBA" id="ARBA00034617"/>
    </source>
</evidence>
<reference evidence="17 18" key="1">
    <citation type="submission" date="2017-09" db="EMBL/GenBank/DDBJ databases">
        <title>Large-scale bioinformatics analysis of Bacillus genomes uncovers conserved roles of natural products in bacterial physiology.</title>
        <authorList>
            <consortium name="Agbiome Team Llc"/>
            <person name="Bleich R.M."/>
            <person name="Grubbs K.J."/>
            <person name="Santa Maria K.C."/>
            <person name="Allen S.E."/>
            <person name="Farag S."/>
            <person name="Shank E.A."/>
            <person name="Bowers A."/>
        </authorList>
    </citation>
    <scope>NUCLEOTIDE SEQUENCE [LARGE SCALE GENOMIC DNA]</scope>
    <source>
        <strain evidence="17 18">AFS083043</strain>
    </source>
</reference>
<dbReference type="InterPro" id="IPR038726">
    <property type="entry name" value="PDDEXK_AddAB-type"/>
</dbReference>
<dbReference type="InterPro" id="IPR014016">
    <property type="entry name" value="UvrD-like_ATP-bd"/>
</dbReference>
<evidence type="ECO:0000256" key="7">
    <source>
        <dbReference type="ARBA" id="ARBA00022840"/>
    </source>
</evidence>
<dbReference type="NCBIfam" id="TIGR02785">
    <property type="entry name" value="addA_Gpos"/>
    <property type="match status" value="1"/>
</dbReference>
<feature type="domain" description="UvrD-like helicase C-terminal" evidence="16">
    <location>
        <begin position="518"/>
        <end position="806"/>
    </location>
</feature>
<evidence type="ECO:0000259" key="15">
    <source>
        <dbReference type="PROSITE" id="PS51198"/>
    </source>
</evidence>
<feature type="binding site" evidence="14">
    <location>
        <begin position="33"/>
        <end position="40"/>
    </location>
    <ligand>
        <name>ATP</name>
        <dbReference type="ChEBI" id="CHEBI:30616"/>
    </ligand>
</feature>
<dbReference type="GO" id="GO:0043138">
    <property type="term" value="F:3'-5' DNA helicase activity"/>
    <property type="evidence" value="ECO:0007669"/>
    <property type="project" value="UniProtKB-UniRule"/>
</dbReference>
<feature type="domain" description="UvrD-like helicase ATP-binding" evidence="15">
    <location>
        <begin position="12"/>
        <end position="485"/>
    </location>
</feature>
<dbReference type="Gene3D" id="3.40.50.300">
    <property type="entry name" value="P-loop containing nucleotide triphosphate hydrolases"/>
    <property type="match status" value="4"/>
</dbReference>
<evidence type="ECO:0000256" key="5">
    <source>
        <dbReference type="ARBA" id="ARBA00022806"/>
    </source>
</evidence>
<keyword evidence="2 13" id="KW-0547">Nucleotide-binding</keyword>
<name>A0A2B0MKD3_BACCE</name>
<keyword evidence="6 13" id="KW-0269">Exonuclease</keyword>
<keyword evidence="10 13" id="KW-0413">Isomerase</keyword>
<evidence type="ECO:0000256" key="4">
    <source>
        <dbReference type="ARBA" id="ARBA00022801"/>
    </source>
</evidence>
<comment type="catalytic activity">
    <reaction evidence="12 13">
        <text>ATP + H2O = ADP + phosphate + H(+)</text>
        <dbReference type="Rhea" id="RHEA:13065"/>
        <dbReference type="ChEBI" id="CHEBI:15377"/>
        <dbReference type="ChEBI" id="CHEBI:15378"/>
        <dbReference type="ChEBI" id="CHEBI:30616"/>
        <dbReference type="ChEBI" id="CHEBI:43474"/>
        <dbReference type="ChEBI" id="CHEBI:456216"/>
        <dbReference type="EC" id="5.6.2.4"/>
    </reaction>
</comment>
<dbReference type="PROSITE" id="PS51198">
    <property type="entry name" value="UVRD_HELICASE_ATP_BIND"/>
    <property type="match status" value="1"/>
</dbReference>
<evidence type="ECO:0000256" key="13">
    <source>
        <dbReference type="HAMAP-Rule" id="MF_01451"/>
    </source>
</evidence>
<comment type="similarity">
    <text evidence="13">Belongs to the helicase family. AddA subfamily.</text>
</comment>
<evidence type="ECO:0000256" key="1">
    <source>
        <dbReference type="ARBA" id="ARBA00022722"/>
    </source>
</evidence>
<evidence type="ECO:0000256" key="6">
    <source>
        <dbReference type="ARBA" id="ARBA00022839"/>
    </source>
</evidence>
<dbReference type="InterPro" id="IPR014017">
    <property type="entry name" value="DNA_helicase_UvrD-like_C"/>
</dbReference>
<keyword evidence="1 13" id="KW-0540">Nuclease</keyword>
<keyword evidence="7 13" id="KW-0067">ATP-binding</keyword>
<dbReference type="GO" id="GO:0008408">
    <property type="term" value="F:3'-5' exonuclease activity"/>
    <property type="evidence" value="ECO:0007669"/>
    <property type="project" value="UniProtKB-UniRule"/>
</dbReference>
<evidence type="ECO:0000313" key="17">
    <source>
        <dbReference type="EMBL" id="PFK43384.1"/>
    </source>
</evidence>
<keyword evidence="5 13" id="KW-0347">Helicase</keyword>
<comment type="catalytic activity">
    <reaction evidence="11 13">
        <text>Couples ATP hydrolysis with the unwinding of duplex DNA by translocating in the 3'-5' direction.</text>
        <dbReference type="EC" id="5.6.2.4"/>
    </reaction>
</comment>
<dbReference type="GO" id="GO:0005524">
    <property type="term" value="F:ATP binding"/>
    <property type="evidence" value="ECO:0007669"/>
    <property type="project" value="UniProtKB-UniRule"/>
</dbReference>
<dbReference type="InterPro" id="IPR000212">
    <property type="entry name" value="DNA_helicase_UvrD/REP"/>
</dbReference>
<evidence type="ECO:0000259" key="16">
    <source>
        <dbReference type="PROSITE" id="PS51217"/>
    </source>
</evidence>
<dbReference type="Pfam" id="PF13361">
    <property type="entry name" value="UvrD_C"/>
    <property type="match status" value="1"/>
</dbReference>
<keyword evidence="4 13" id="KW-0378">Hydrolase</keyword>
<sequence>MIKNWPQKPEGSQWTDDQWKAVVRDGRDILVAAAAGSGKTAVLVERIIRKIINAENPVDVDRLLVVTFTNAAAQEMKNRIGEALEKVLIDEPGSQHIRKQLSLLNKASISTIHSFCLQVIRTYYYMLDVDPRFRIANQTENELLKEEVLDDILEEEYGLEGNDIFFELVDRYTSDRSDDDLQRMILALHTESRAHPDPEKWLDKLVEAYDVEGKSIEDLTYASYLLEDVKFQLKTAEKHIQKAIELAMLPDGPAPRIETLQADLVLLGTLSHAARESWTSVYEAMQSVSWQTLKRIKKSDYNEEVVKQVDSLRNKAKDEVKKLQEELFSRKPESFLRDFKEMHPVLEKLVQIVKVFTERFQTIKRDKGMVDFTDLEHFCLQILSERTENGEFRPSPVALQYRNKFAEVLVDEYQDTNFVQESIIKFVTKDSEQEGNLFMVGDVKQSIYRFRLAEPGLFLGKYKRFTPEGIDGGMKIDLAKNFRSRHEVLAGTNFVFKQIMGETVGEIDYDADAELKLGASYPEGEDVAAELLCIHQSEGEESAEGEDGVEVEKAQLEARLMAQRIKAMVDSGYAVYDRKTDEMRPVKYRDFVILLRSMPWAPQIMEELKLQGIPVYAELATGYFEATEVTVMMNVFRVIDNPMQDIPLAAVLRSPIVGLNDEELAMLRAHEKKGSFYEVLRSFLRGEPLEEEAELHGKLQWFYNLLQGWREFARQQSLSDLIWKVYRETGYYDFVGGLPAGKQRQANLRVLYDRARQYEATSFRGLFRFLRFIERILERGDDMGTARALGEQEDVVRIMTIHKSKGLEFPVVFVAGLGRRFNTQDLMKRFLLHKDFGFGSQFIDPRKRIKYTTLSQLAIKRKMKMELIAEEMRVLYVALTRAKEKLILIGTVKDKEKEMEKWLDAREHTDWLLPDYVRAGASCYLDWIAPSLYRHRDSEMILELGQGNIPSEIYGYDASWKVEIVDGSTLLAPEPVQEEKQELLEALREKRAVPLESERKEEVYARLTWEYDHKDATAHRAKQSVTEIKRNYQSEDGSDHTFIKKLRAPIKTRPRFMEKKGLTYAERGTAVHAVMQHVNLQKPITAEVIQEQIAEMVNKELLTFEQAEEITIDRIVAFFDTDLGKRVLAAKSVEREVPFTMMLSAEEAYQDWQGQGKESVLVQGVIDCMIEEEDGIVLIDFKTDTIEGRFPGGYDQARPILEDRYKVQLSLYAKALEKSLHHPVKETYLYFFDGGHMLRVEDEK</sequence>
<protein>
    <recommendedName>
        <fullName evidence="13">ATP-dependent helicase/nuclease subunit A</fullName>
        <ecNumber evidence="13">3.1.-.-</ecNumber>
        <ecNumber evidence="13">5.6.2.4</ecNumber>
    </recommendedName>
    <alternativeName>
        <fullName evidence="13">ATP-dependent helicase/nuclease AddA</fullName>
    </alternativeName>
    <alternativeName>
        <fullName evidence="13">DNA 3'-5' helicase AddA</fullName>
    </alternativeName>
</protein>
<accession>A0A2B0MKD3</accession>
<keyword evidence="3 13" id="KW-0227">DNA damage</keyword>
<evidence type="ECO:0000256" key="14">
    <source>
        <dbReference type="PROSITE-ProRule" id="PRU00560"/>
    </source>
</evidence>
<dbReference type="Proteomes" id="UP000242656">
    <property type="component" value="Unassembled WGS sequence"/>
</dbReference>
<keyword evidence="9 13" id="KW-0234">DNA repair</keyword>
<comment type="subunit">
    <text evidence="13">Heterodimer of AddA and AddB/RexB.</text>
</comment>
<evidence type="ECO:0000256" key="10">
    <source>
        <dbReference type="ARBA" id="ARBA00023235"/>
    </source>
</evidence>
<dbReference type="SUPFAM" id="SSF52540">
    <property type="entry name" value="P-loop containing nucleoside triphosphate hydrolases"/>
    <property type="match status" value="1"/>
</dbReference>
<comment type="cofactor">
    <cofactor evidence="13">
        <name>Mg(2+)</name>
        <dbReference type="ChEBI" id="CHEBI:18420"/>
    </cofactor>
</comment>